<feature type="domain" description="YcaO" evidence="1">
    <location>
        <begin position="68"/>
        <end position="428"/>
    </location>
</feature>
<evidence type="ECO:0000313" key="2">
    <source>
        <dbReference type="EMBL" id="MCL9816786.1"/>
    </source>
</evidence>
<sequence length="428" mass="46704">MSLEMRRTEELVEPVHKRAVGNVAGIVSDWYLSHRSRSDPEAFLTVPNTTDIASLVGASGSLDLGVSGKGQTLSASLTSALGETIERYCLCWPPAVSELDTESYSSRKQTHEPVRWEYLDVFTDEQRSSVLDPLTKATPIQWTTGTNLLTGDAVSVPAELVWMRVGSLASVPQHFPGSSNGCAAGTDLTDAIVRAIYEAIERDAFMRTWCRQRPPTQLSIPDTGSVRDVYDRISKRSLTPYLFAYESPVPVPTIGAALCNDRNRRPHFVTGGGAHRSASDAVVDALNEVAQGWPYTNYMATQHDLSDLSAADATDNFDQNVLYYSQPENAHEVEFMFAGDREPLTAYYDTTHPTESRSDLHYVLAALSDAGCTPIAFDLTTPDAAQAGIAVARVVIPELVPLTPPAILPRNHPALKDTTVTTKPHPYP</sequence>
<dbReference type="PANTHER" id="PTHR37809">
    <property type="entry name" value="RIBOSOMAL PROTEIN S12 METHYLTHIOTRANSFERASE ACCESSORY FACTOR YCAO"/>
    <property type="match status" value="1"/>
</dbReference>
<protein>
    <submittedName>
        <fullName evidence="2">YcaO-like family protein</fullName>
    </submittedName>
</protein>
<dbReference type="Gene3D" id="3.30.1330.230">
    <property type="match status" value="1"/>
</dbReference>
<dbReference type="InterPro" id="IPR003776">
    <property type="entry name" value="YcaO-like_dom"/>
</dbReference>
<dbReference type="PANTHER" id="PTHR37809:SF1">
    <property type="entry name" value="RIBOSOMAL PROTEIN S12 METHYLTHIOTRANSFERASE ACCESSORY FACTOR YCAO"/>
    <property type="match status" value="1"/>
</dbReference>
<name>A0AAE3FX25_9EURY</name>
<dbReference type="Proteomes" id="UP001203207">
    <property type="component" value="Unassembled WGS sequence"/>
</dbReference>
<dbReference type="EMBL" id="JAKRVX010000002">
    <property type="protein sequence ID" value="MCL9816786.1"/>
    <property type="molecule type" value="Genomic_DNA"/>
</dbReference>
<dbReference type="Gene3D" id="3.30.160.660">
    <property type="match status" value="1"/>
</dbReference>
<dbReference type="PROSITE" id="PS51664">
    <property type="entry name" value="YCAO"/>
    <property type="match status" value="1"/>
</dbReference>
<dbReference type="RefSeq" id="WP_250583641.1">
    <property type="nucleotide sequence ID" value="NZ_JAKRVX010000002.1"/>
</dbReference>
<reference evidence="2" key="2">
    <citation type="submission" date="2022-02" db="EMBL/GenBank/DDBJ databases">
        <authorList>
            <person name="Elcheninov A.G."/>
            <person name="Sorokin D.Y."/>
            <person name="Kublanov I.V."/>
        </authorList>
    </citation>
    <scope>NUCLEOTIDE SEQUENCE</scope>
    <source>
        <strain evidence="2">AArc-St2</strain>
    </source>
</reference>
<dbReference type="AlphaFoldDB" id="A0AAE3FX25"/>
<dbReference type="InterPro" id="IPR027624">
    <property type="entry name" value="TOMM_cyclo_SagD"/>
</dbReference>
<comment type="caution">
    <text evidence="2">The sequence shown here is derived from an EMBL/GenBank/DDBJ whole genome shotgun (WGS) entry which is preliminary data.</text>
</comment>
<dbReference type="NCBIfam" id="TIGR03604">
    <property type="entry name" value="TOMM_cyclo_SagD"/>
    <property type="match status" value="1"/>
</dbReference>
<dbReference type="Gene3D" id="3.30.40.250">
    <property type="match status" value="1"/>
</dbReference>
<organism evidence="2 3">
    <name type="scientific">Natronocalculus amylovorans</name>
    <dbReference type="NCBI Taxonomy" id="2917812"/>
    <lineage>
        <taxon>Archaea</taxon>
        <taxon>Methanobacteriati</taxon>
        <taxon>Methanobacteriota</taxon>
        <taxon>Stenosarchaea group</taxon>
        <taxon>Halobacteria</taxon>
        <taxon>Halobacteriales</taxon>
        <taxon>Haloferacaceae</taxon>
        <taxon>Natronocalculus</taxon>
    </lineage>
</organism>
<proteinExistence type="predicted"/>
<evidence type="ECO:0000259" key="1">
    <source>
        <dbReference type="PROSITE" id="PS51664"/>
    </source>
</evidence>
<reference evidence="2" key="1">
    <citation type="journal article" date="2022" name="Syst. Appl. Microbiol.">
        <title>Natronocalculus amylovorans gen. nov., sp. nov., and Natranaeroarchaeum aerophilus sp. nov., dominant culturable amylolytic natronoarchaea from hypersaline soda lakes in southwestern Siberia.</title>
        <authorList>
            <person name="Sorokin D.Y."/>
            <person name="Elcheninov A.G."/>
            <person name="Khizhniak T.V."/>
            <person name="Koenen M."/>
            <person name="Bale N.J."/>
            <person name="Damste J.S.S."/>
            <person name="Kublanov I.V."/>
        </authorList>
    </citation>
    <scope>NUCLEOTIDE SEQUENCE</scope>
    <source>
        <strain evidence="2">AArc-St2</strain>
    </source>
</reference>
<accession>A0AAE3FX25</accession>
<evidence type="ECO:0000313" key="3">
    <source>
        <dbReference type="Proteomes" id="UP001203207"/>
    </source>
</evidence>
<dbReference type="Pfam" id="PF02624">
    <property type="entry name" value="YcaO"/>
    <property type="match status" value="1"/>
</dbReference>
<keyword evidence="3" id="KW-1185">Reference proteome</keyword>
<gene>
    <name evidence="2" type="ORF">AArcSt2_07505</name>
</gene>